<proteinExistence type="predicted"/>
<organism evidence="1 2">
    <name type="scientific">Araneus ventricosus</name>
    <name type="common">Orbweaver spider</name>
    <name type="synonym">Epeira ventricosa</name>
    <dbReference type="NCBI Taxonomy" id="182803"/>
    <lineage>
        <taxon>Eukaryota</taxon>
        <taxon>Metazoa</taxon>
        <taxon>Ecdysozoa</taxon>
        <taxon>Arthropoda</taxon>
        <taxon>Chelicerata</taxon>
        <taxon>Arachnida</taxon>
        <taxon>Araneae</taxon>
        <taxon>Araneomorphae</taxon>
        <taxon>Entelegynae</taxon>
        <taxon>Araneoidea</taxon>
        <taxon>Araneidae</taxon>
        <taxon>Araneus</taxon>
    </lineage>
</organism>
<evidence type="ECO:0000313" key="1">
    <source>
        <dbReference type="EMBL" id="GBN02650.1"/>
    </source>
</evidence>
<accession>A0A4Y2KL65</accession>
<sequence>MFYKDTASEFHDTDLTEVGKNLVLKQRYERIKGGKIFDMCGILHKDLGRQPRLLISGTTIGVRLLKAKDDFTLFAKSGALPLQIENISLFIRKCDVWSSIVIGRKKALSKHWFKCLSLESKRKISLSVLGSKVL</sequence>
<keyword evidence="2" id="KW-1185">Reference proteome</keyword>
<dbReference type="EMBL" id="BGPR01004721">
    <property type="protein sequence ID" value="GBN02650.1"/>
    <property type="molecule type" value="Genomic_DNA"/>
</dbReference>
<dbReference type="AlphaFoldDB" id="A0A4Y2KL65"/>
<comment type="caution">
    <text evidence="1">The sequence shown here is derived from an EMBL/GenBank/DDBJ whole genome shotgun (WGS) entry which is preliminary data.</text>
</comment>
<protein>
    <submittedName>
        <fullName evidence="1">Uncharacterized protein</fullName>
    </submittedName>
</protein>
<name>A0A4Y2KL65_ARAVE</name>
<gene>
    <name evidence="1" type="ORF">AVEN_15855_1</name>
</gene>
<reference evidence="1 2" key="1">
    <citation type="journal article" date="2019" name="Sci. Rep.">
        <title>Orb-weaving spider Araneus ventricosus genome elucidates the spidroin gene catalogue.</title>
        <authorList>
            <person name="Kono N."/>
            <person name="Nakamura H."/>
            <person name="Ohtoshi R."/>
            <person name="Moran D.A.P."/>
            <person name="Shinohara A."/>
            <person name="Yoshida Y."/>
            <person name="Fujiwara M."/>
            <person name="Mori M."/>
            <person name="Tomita M."/>
            <person name="Arakawa K."/>
        </authorList>
    </citation>
    <scope>NUCLEOTIDE SEQUENCE [LARGE SCALE GENOMIC DNA]</scope>
</reference>
<evidence type="ECO:0000313" key="2">
    <source>
        <dbReference type="Proteomes" id="UP000499080"/>
    </source>
</evidence>
<dbReference type="Proteomes" id="UP000499080">
    <property type="component" value="Unassembled WGS sequence"/>
</dbReference>